<dbReference type="EMBL" id="FQWS01000001">
    <property type="protein sequence ID" value="SHG78538.1"/>
    <property type="molecule type" value="Genomic_DNA"/>
</dbReference>
<protein>
    <recommendedName>
        <fullName evidence="3">Lipoprotein</fullName>
    </recommendedName>
</protein>
<sequence length="135" mass="15119">MKKILLLFVLVGFMSCDIGGDDGPSFQLELMSITSVNIPDQFTFGETHEITVNYLRPNGCHEFNNFIFQPDGNTRTVAVVDTVYDDPNCSPNAVDASVSFDFRVVSNEPYIFQFYQGSTQTGEDQYLIIEVPVVD</sequence>
<dbReference type="OrthoDB" id="893802at2"/>
<evidence type="ECO:0000313" key="1">
    <source>
        <dbReference type="EMBL" id="SHG78538.1"/>
    </source>
</evidence>
<proteinExistence type="predicted"/>
<organism evidence="1 2">
    <name type="scientific">Winogradskyella jejuensis</name>
    <dbReference type="NCBI Taxonomy" id="1089305"/>
    <lineage>
        <taxon>Bacteria</taxon>
        <taxon>Pseudomonadati</taxon>
        <taxon>Bacteroidota</taxon>
        <taxon>Flavobacteriia</taxon>
        <taxon>Flavobacteriales</taxon>
        <taxon>Flavobacteriaceae</taxon>
        <taxon>Winogradskyella</taxon>
    </lineage>
</organism>
<dbReference type="Proteomes" id="UP000184522">
    <property type="component" value="Unassembled WGS sequence"/>
</dbReference>
<dbReference type="PROSITE" id="PS51257">
    <property type="entry name" value="PROKAR_LIPOPROTEIN"/>
    <property type="match status" value="1"/>
</dbReference>
<name>A0A1M5MML5_9FLAO</name>
<dbReference type="RefSeq" id="WP_073083694.1">
    <property type="nucleotide sequence ID" value="NZ_FQWS01000001.1"/>
</dbReference>
<accession>A0A1M5MML5</accession>
<reference evidence="2" key="1">
    <citation type="submission" date="2016-11" db="EMBL/GenBank/DDBJ databases">
        <authorList>
            <person name="Varghese N."/>
            <person name="Submissions S."/>
        </authorList>
    </citation>
    <scope>NUCLEOTIDE SEQUENCE [LARGE SCALE GENOMIC DNA]</scope>
    <source>
        <strain evidence="2">DSM 25330</strain>
    </source>
</reference>
<gene>
    <name evidence="1" type="ORF">SAMN05444148_0939</name>
</gene>
<evidence type="ECO:0008006" key="3">
    <source>
        <dbReference type="Google" id="ProtNLM"/>
    </source>
</evidence>
<dbReference type="AlphaFoldDB" id="A0A1M5MML5"/>
<keyword evidence="2" id="KW-1185">Reference proteome</keyword>
<dbReference type="STRING" id="1089305.SAMN05444148_0939"/>
<evidence type="ECO:0000313" key="2">
    <source>
        <dbReference type="Proteomes" id="UP000184522"/>
    </source>
</evidence>